<organism evidence="1">
    <name type="scientific">Magallana gigas</name>
    <name type="common">Pacific oyster</name>
    <name type="synonym">Crassostrea gigas</name>
    <dbReference type="NCBI Taxonomy" id="29159"/>
    <lineage>
        <taxon>Eukaryota</taxon>
        <taxon>Metazoa</taxon>
        <taxon>Spiralia</taxon>
        <taxon>Lophotrochozoa</taxon>
        <taxon>Mollusca</taxon>
        <taxon>Bivalvia</taxon>
        <taxon>Autobranchia</taxon>
        <taxon>Pteriomorphia</taxon>
        <taxon>Ostreida</taxon>
        <taxon>Ostreoidea</taxon>
        <taxon>Ostreidae</taxon>
        <taxon>Magallana</taxon>
    </lineage>
</organism>
<sequence length="100" mass="11416">MALFDLIIQMHFERSHHIPVKSSWPYTATQHERINNKARIKKFDGIAAKLPSVNPTSHYVLAIMETQERFAEGLSLFPPLLLSILHLRHTTARACRATLA</sequence>
<reference evidence="1" key="1">
    <citation type="journal article" date="2012" name="Nature">
        <title>The oyster genome reveals stress adaptation and complexity of shell formation.</title>
        <authorList>
            <person name="Zhang G."/>
            <person name="Fang X."/>
            <person name="Guo X."/>
            <person name="Li L."/>
            <person name="Luo R."/>
            <person name="Xu F."/>
            <person name="Yang P."/>
            <person name="Zhang L."/>
            <person name="Wang X."/>
            <person name="Qi H."/>
            <person name="Xiong Z."/>
            <person name="Que H."/>
            <person name="Xie Y."/>
            <person name="Holland P.W."/>
            <person name="Paps J."/>
            <person name="Zhu Y."/>
            <person name="Wu F."/>
            <person name="Chen Y."/>
            <person name="Wang J."/>
            <person name="Peng C."/>
            <person name="Meng J."/>
            <person name="Yang L."/>
            <person name="Liu J."/>
            <person name="Wen B."/>
            <person name="Zhang N."/>
            <person name="Huang Z."/>
            <person name="Zhu Q."/>
            <person name="Feng Y."/>
            <person name="Mount A."/>
            <person name="Hedgecock D."/>
            <person name="Xu Z."/>
            <person name="Liu Y."/>
            <person name="Domazet-Loso T."/>
            <person name="Du Y."/>
            <person name="Sun X."/>
            <person name="Zhang S."/>
            <person name="Liu B."/>
            <person name="Cheng P."/>
            <person name="Jiang X."/>
            <person name="Li J."/>
            <person name="Fan D."/>
            <person name="Wang W."/>
            <person name="Fu W."/>
            <person name="Wang T."/>
            <person name="Wang B."/>
            <person name="Zhang J."/>
            <person name="Peng Z."/>
            <person name="Li Y."/>
            <person name="Li N."/>
            <person name="Wang J."/>
            <person name="Chen M."/>
            <person name="He Y."/>
            <person name="Tan F."/>
            <person name="Song X."/>
            <person name="Zheng Q."/>
            <person name="Huang R."/>
            <person name="Yang H."/>
            <person name="Du X."/>
            <person name="Chen L."/>
            <person name="Yang M."/>
            <person name="Gaffney P.M."/>
            <person name="Wang S."/>
            <person name="Luo L."/>
            <person name="She Z."/>
            <person name="Ming Y."/>
            <person name="Huang W."/>
            <person name="Zhang S."/>
            <person name="Huang B."/>
            <person name="Zhang Y."/>
            <person name="Qu T."/>
            <person name="Ni P."/>
            <person name="Miao G."/>
            <person name="Wang J."/>
            <person name="Wang Q."/>
            <person name="Steinberg C.E."/>
            <person name="Wang H."/>
            <person name="Li N."/>
            <person name="Qian L."/>
            <person name="Zhang G."/>
            <person name="Li Y."/>
            <person name="Yang H."/>
            <person name="Liu X."/>
            <person name="Wang J."/>
            <person name="Yin Y."/>
            <person name="Wang J."/>
        </authorList>
    </citation>
    <scope>NUCLEOTIDE SEQUENCE [LARGE SCALE GENOMIC DNA]</scope>
    <source>
        <strain evidence="1">05x7-T-G4-1.051#20</strain>
    </source>
</reference>
<dbReference type="AlphaFoldDB" id="K1QD05"/>
<dbReference type="EMBL" id="JH816749">
    <property type="protein sequence ID" value="EKC26600.1"/>
    <property type="molecule type" value="Genomic_DNA"/>
</dbReference>
<name>K1QD05_MAGGI</name>
<gene>
    <name evidence="1" type="ORF">CGI_10005360</name>
</gene>
<dbReference type="HOGENOM" id="CLU_2308713_0_0_1"/>
<dbReference type="InParanoid" id="K1QD05"/>
<evidence type="ECO:0000313" key="1">
    <source>
        <dbReference type="EMBL" id="EKC26600.1"/>
    </source>
</evidence>
<accession>K1QD05</accession>
<proteinExistence type="predicted"/>
<protein>
    <submittedName>
        <fullName evidence="1">Uncharacterized protein</fullName>
    </submittedName>
</protein>